<feature type="transmembrane region" description="Helical" evidence="2">
    <location>
        <begin position="232"/>
        <end position="257"/>
    </location>
</feature>
<dbReference type="EMBL" id="JAULSX010000002">
    <property type="protein sequence ID" value="KAK3497327.1"/>
    <property type="molecule type" value="Genomic_DNA"/>
</dbReference>
<keyword evidence="5" id="KW-1185">Reference proteome</keyword>
<dbReference type="InterPro" id="IPR052413">
    <property type="entry name" value="SUR7_domain"/>
</dbReference>
<accession>A0AAJ0ICN5</accession>
<keyword evidence="2" id="KW-1133">Transmembrane helix</keyword>
<dbReference type="GO" id="GO:0051285">
    <property type="term" value="C:cell cortex of cell tip"/>
    <property type="evidence" value="ECO:0007669"/>
    <property type="project" value="TreeGrafter"/>
</dbReference>
<dbReference type="Pfam" id="PF06687">
    <property type="entry name" value="SUR7"/>
    <property type="match status" value="1"/>
</dbReference>
<dbReference type="PANTHER" id="PTHR28019:SF7">
    <property type="entry name" value="SUR7 PROTEIN"/>
    <property type="match status" value="1"/>
</dbReference>
<organism evidence="4 5">
    <name type="scientific">Neurospora hispaniola</name>
    <dbReference type="NCBI Taxonomy" id="588809"/>
    <lineage>
        <taxon>Eukaryota</taxon>
        <taxon>Fungi</taxon>
        <taxon>Dikarya</taxon>
        <taxon>Ascomycota</taxon>
        <taxon>Pezizomycotina</taxon>
        <taxon>Sordariomycetes</taxon>
        <taxon>Sordariomycetidae</taxon>
        <taxon>Sordariales</taxon>
        <taxon>Sordariaceae</taxon>
        <taxon>Neurospora</taxon>
    </lineage>
</organism>
<evidence type="ECO:0000313" key="4">
    <source>
        <dbReference type="EMBL" id="KAK3497327.1"/>
    </source>
</evidence>
<feature type="transmembrane region" description="Helical" evidence="2">
    <location>
        <begin position="277"/>
        <end position="297"/>
    </location>
</feature>
<gene>
    <name evidence="4" type="ORF">B0T23DRAFT_81055</name>
</gene>
<feature type="signal peptide" evidence="3">
    <location>
        <begin position="1"/>
        <end position="31"/>
    </location>
</feature>
<feature type="region of interest" description="Disordered" evidence="1">
    <location>
        <begin position="307"/>
        <end position="335"/>
    </location>
</feature>
<dbReference type="PANTHER" id="PTHR28019">
    <property type="entry name" value="CELL MEMBRANE PROTEIN YLR413W-RELATED"/>
    <property type="match status" value="1"/>
</dbReference>
<dbReference type="AlphaFoldDB" id="A0AAJ0ICN5"/>
<evidence type="ECO:0000256" key="3">
    <source>
        <dbReference type="SAM" id="SignalP"/>
    </source>
</evidence>
<name>A0AAJ0ICN5_9PEZI</name>
<reference evidence="4 5" key="1">
    <citation type="journal article" date="2023" name="Mol. Phylogenet. Evol.">
        <title>Genome-scale phylogeny and comparative genomics of the fungal order Sordariales.</title>
        <authorList>
            <person name="Hensen N."/>
            <person name="Bonometti L."/>
            <person name="Westerberg I."/>
            <person name="Brannstrom I.O."/>
            <person name="Guillou S."/>
            <person name="Cros-Aarteil S."/>
            <person name="Calhoun S."/>
            <person name="Haridas S."/>
            <person name="Kuo A."/>
            <person name="Mondo S."/>
            <person name="Pangilinan J."/>
            <person name="Riley R."/>
            <person name="LaButti K."/>
            <person name="Andreopoulos B."/>
            <person name="Lipzen A."/>
            <person name="Chen C."/>
            <person name="Yan M."/>
            <person name="Daum C."/>
            <person name="Ng V."/>
            <person name="Clum A."/>
            <person name="Steindorff A."/>
            <person name="Ohm R.A."/>
            <person name="Martin F."/>
            <person name="Silar P."/>
            <person name="Natvig D.O."/>
            <person name="Lalanne C."/>
            <person name="Gautier V."/>
            <person name="Ament-Velasquez S.L."/>
            <person name="Kruys A."/>
            <person name="Hutchinson M.I."/>
            <person name="Powell A.J."/>
            <person name="Barry K."/>
            <person name="Miller A.N."/>
            <person name="Grigoriev I.V."/>
            <person name="Debuchy R."/>
            <person name="Gladieux P."/>
            <person name="Hiltunen Thoren M."/>
            <person name="Johannesson H."/>
        </authorList>
    </citation>
    <scope>NUCLEOTIDE SEQUENCE [LARGE SCALE GENOMIC DNA]</scope>
    <source>
        <strain evidence="4 5">FGSC 10403</strain>
    </source>
</reference>
<proteinExistence type="predicted"/>
<comment type="caution">
    <text evidence="4">The sequence shown here is derived from an EMBL/GenBank/DDBJ whole genome shotgun (WGS) entry which is preliminary data.</text>
</comment>
<dbReference type="RefSeq" id="XP_062695591.1">
    <property type="nucleotide sequence ID" value="XM_062841825.1"/>
</dbReference>
<feature type="transmembrane region" description="Helical" evidence="2">
    <location>
        <begin position="194"/>
        <end position="220"/>
    </location>
</feature>
<dbReference type="GO" id="GO:0031505">
    <property type="term" value="P:fungal-type cell wall organization"/>
    <property type="evidence" value="ECO:0007669"/>
    <property type="project" value="TreeGrafter"/>
</dbReference>
<keyword evidence="2" id="KW-0472">Membrane</keyword>
<dbReference type="Proteomes" id="UP001285908">
    <property type="component" value="Unassembled WGS sequence"/>
</dbReference>
<dbReference type="InterPro" id="IPR009571">
    <property type="entry name" value="SUR7/Rim9-like_fungi"/>
</dbReference>
<protein>
    <submittedName>
        <fullName evidence="4">Actin cortical patch SUR7/pH-response regulator pali</fullName>
    </submittedName>
</protein>
<feature type="compositionally biased region" description="Basic and acidic residues" evidence="1">
    <location>
        <begin position="316"/>
        <end position="325"/>
    </location>
</feature>
<evidence type="ECO:0000313" key="5">
    <source>
        <dbReference type="Proteomes" id="UP001285908"/>
    </source>
</evidence>
<evidence type="ECO:0000256" key="2">
    <source>
        <dbReference type="SAM" id="Phobius"/>
    </source>
</evidence>
<sequence length="351" mass="37775">MRHPSTLVPIVASIAAFVLVLLALVAGSSKGFMESYDVVTFNTSTLGQNLVYKQLSGDQPGSAADGVCEKLGFLSKACEDATSAVGDAKDDLLNALGDIENDIADQLAEKLGIQEFYSLHARTVCEGEYSPSPTAKGAGRTVANCIETFPNGFNVSDILDKELRVGPFKLTLEDIGFSDEVQSALDTLNRVIRAFTIILIVDVVLTGLSMLASLLAIFFLGRKERPTLIINAVLSSIVFILVLITGVLATVGSRIAASKANKYGKDIGLSAKAGTKYTILIWVAVGFSLLTVVGWGFQALRYRNGKTMGSRHHGARDKEGYRDSEESAMAQSNRPVWNGRGMREVQFARTR</sequence>
<dbReference type="GO" id="GO:0005886">
    <property type="term" value="C:plasma membrane"/>
    <property type="evidence" value="ECO:0007669"/>
    <property type="project" value="InterPro"/>
</dbReference>
<evidence type="ECO:0000256" key="1">
    <source>
        <dbReference type="SAM" id="MobiDB-lite"/>
    </source>
</evidence>
<keyword evidence="2" id="KW-0812">Transmembrane</keyword>
<keyword evidence="3" id="KW-0732">Signal</keyword>
<dbReference type="GeneID" id="87879447"/>
<feature type="chain" id="PRO_5042540150" evidence="3">
    <location>
        <begin position="32"/>
        <end position="351"/>
    </location>
</feature>